<feature type="compositionally biased region" description="Polar residues" evidence="8">
    <location>
        <begin position="168"/>
        <end position="186"/>
    </location>
</feature>
<comment type="subcellular location">
    <subcellularLocation>
        <location evidence="1">Cell membrane</location>
    </subcellularLocation>
    <subcellularLocation>
        <location evidence="7">Endomembrane system</location>
        <topology evidence="7">Lipid-anchor</topology>
    </subcellularLocation>
</comment>
<evidence type="ECO:0000256" key="6">
    <source>
        <dbReference type="ARBA" id="ARBA00023288"/>
    </source>
</evidence>
<evidence type="ECO:0000313" key="11">
    <source>
        <dbReference type="EMBL" id="EPB84176.1"/>
    </source>
</evidence>
<feature type="region of interest" description="Disordered" evidence="8">
    <location>
        <begin position="164"/>
        <end position="186"/>
    </location>
</feature>
<dbReference type="OMA" id="MCYNTHG"/>
<organism evidence="11 12">
    <name type="scientific">Mucor circinelloides f. circinelloides (strain 1006PhL)</name>
    <name type="common">Mucormycosis agent</name>
    <name type="synonym">Calyptromyces circinelloides</name>
    <dbReference type="NCBI Taxonomy" id="1220926"/>
    <lineage>
        <taxon>Eukaryota</taxon>
        <taxon>Fungi</taxon>
        <taxon>Fungi incertae sedis</taxon>
        <taxon>Mucoromycota</taxon>
        <taxon>Mucoromycotina</taxon>
        <taxon>Mucoromycetes</taxon>
        <taxon>Mucorales</taxon>
        <taxon>Mucorineae</taxon>
        <taxon>Mucoraceae</taxon>
        <taxon>Mucor</taxon>
    </lineage>
</organism>
<keyword evidence="4" id="KW-0472">Membrane</keyword>
<dbReference type="InParanoid" id="S2J286"/>
<keyword evidence="5" id="KW-0325">Glycoprotein</keyword>
<gene>
    <name evidence="11" type="ORF">HMPREF1544_09039</name>
</gene>
<evidence type="ECO:0000256" key="3">
    <source>
        <dbReference type="ARBA" id="ARBA00022729"/>
    </source>
</evidence>
<evidence type="ECO:0000256" key="1">
    <source>
        <dbReference type="ARBA" id="ARBA00004236"/>
    </source>
</evidence>
<evidence type="ECO:0000256" key="5">
    <source>
        <dbReference type="ARBA" id="ARBA00023180"/>
    </source>
</evidence>
<dbReference type="PANTHER" id="PTHR34992">
    <property type="entry name" value="HYPHAL ANASTAMOSIS-7 PROTEIN"/>
    <property type="match status" value="1"/>
</dbReference>
<evidence type="ECO:0000256" key="4">
    <source>
        <dbReference type="ARBA" id="ARBA00023136"/>
    </source>
</evidence>
<keyword evidence="3 9" id="KW-0732">Signal</keyword>
<evidence type="ECO:0000256" key="2">
    <source>
        <dbReference type="ARBA" id="ARBA00022475"/>
    </source>
</evidence>
<dbReference type="PANTHER" id="PTHR34992:SF1">
    <property type="entry name" value="COPPER ACQUISITION FACTOR BIM1-LIKE DOMAIN-CONTAINING PROTEIN"/>
    <property type="match status" value="1"/>
</dbReference>
<feature type="domain" description="Copper acquisition factor BIM1-like" evidence="10">
    <location>
        <begin position="24"/>
        <end position="163"/>
    </location>
</feature>
<accession>S2J286</accession>
<protein>
    <recommendedName>
        <fullName evidence="10">Copper acquisition factor BIM1-like domain-containing protein</fullName>
    </recommendedName>
</protein>
<evidence type="ECO:0000256" key="7">
    <source>
        <dbReference type="ARBA" id="ARBA00037868"/>
    </source>
</evidence>
<name>S2J286_MUCC1</name>
<dbReference type="STRING" id="1220926.S2J286"/>
<dbReference type="Proteomes" id="UP000014254">
    <property type="component" value="Unassembled WGS sequence"/>
</dbReference>
<keyword evidence="12" id="KW-1185">Reference proteome</keyword>
<dbReference type="OrthoDB" id="2146436at2759"/>
<feature type="signal peptide" evidence="9">
    <location>
        <begin position="1"/>
        <end position="24"/>
    </location>
</feature>
<evidence type="ECO:0000256" key="9">
    <source>
        <dbReference type="SAM" id="SignalP"/>
    </source>
</evidence>
<dbReference type="CDD" id="cd21176">
    <property type="entry name" value="LPMO_auxiliary-like"/>
    <property type="match status" value="1"/>
</dbReference>
<dbReference type="InterPro" id="IPR046530">
    <property type="entry name" value="BIM1-like_dom"/>
</dbReference>
<sequence>MSTRALLYYFALTLFALVLTVVDAHFQMIYPPATRGFDESKEPLAPCGGFDIPANDRISMPRASFMTIDSGHVSYSYIIKALYNENPSINDFNAANLRQLSDGTRAYPQTACLPFEFGSDVQDGTKATLQIVYNGGDGLLYQCIDVVVDNTASLNSSMCYNTHGAPPSRTSQVEENATNATSQSNEGSSITASAYFVLLMAIGISVLIL</sequence>
<keyword evidence="6" id="KW-0449">Lipoprotein</keyword>
<dbReference type="InterPro" id="IPR046936">
    <property type="entry name" value="BIM1-like"/>
</dbReference>
<evidence type="ECO:0000313" key="12">
    <source>
        <dbReference type="Proteomes" id="UP000014254"/>
    </source>
</evidence>
<dbReference type="AlphaFoldDB" id="S2J286"/>
<dbReference type="VEuPathDB" id="FungiDB:HMPREF1544_09039"/>
<proteinExistence type="predicted"/>
<dbReference type="GO" id="GO:0005886">
    <property type="term" value="C:plasma membrane"/>
    <property type="evidence" value="ECO:0007669"/>
    <property type="project" value="UniProtKB-SubCell"/>
</dbReference>
<reference evidence="12" key="1">
    <citation type="submission" date="2013-05" db="EMBL/GenBank/DDBJ databases">
        <title>The Genome sequence of Mucor circinelloides f. circinelloides 1006PhL.</title>
        <authorList>
            <consortium name="The Broad Institute Genomics Platform"/>
            <person name="Cuomo C."/>
            <person name="Earl A."/>
            <person name="Findley K."/>
            <person name="Lee S.C."/>
            <person name="Walker B."/>
            <person name="Young S."/>
            <person name="Zeng Q."/>
            <person name="Gargeya S."/>
            <person name="Fitzgerald M."/>
            <person name="Haas B."/>
            <person name="Abouelleil A."/>
            <person name="Allen A.W."/>
            <person name="Alvarado L."/>
            <person name="Arachchi H.M."/>
            <person name="Berlin A.M."/>
            <person name="Chapman S.B."/>
            <person name="Gainer-Dewar J."/>
            <person name="Goldberg J."/>
            <person name="Griggs A."/>
            <person name="Gujja S."/>
            <person name="Hansen M."/>
            <person name="Howarth C."/>
            <person name="Imamovic A."/>
            <person name="Ireland A."/>
            <person name="Larimer J."/>
            <person name="McCowan C."/>
            <person name="Murphy C."/>
            <person name="Pearson M."/>
            <person name="Poon T.W."/>
            <person name="Priest M."/>
            <person name="Roberts A."/>
            <person name="Saif S."/>
            <person name="Shea T."/>
            <person name="Sisk P."/>
            <person name="Sykes S."/>
            <person name="Wortman J."/>
            <person name="Nusbaum C."/>
            <person name="Birren B."/>
        </authorList>
    </citation>
    <scope>NUCLEOTIDE SEQUENCE [LARGE SCALE GENOMIC DNA]</scope>
    <source>
        <strain evidence="12">1006PhL</strain>
    </source>
</reference>
<feature type="chain" id="PRO_5004497213" description="Copper acquisition factor BIM1-like domain-containing protein" evidence="9">
    <location>
        <begin position="25"/>
        <end position="209"/>
    </location>
</feature>
<evidence type="ECO:0000259" key="10">
    <source>
        <dbReference type="Pfam" id="PF20238"/>
    </source>
</evidence>
<dbReference type="GO" id="GO:0012505">
    <property type="term" value="C:endomembrane system"/>
    <property type="evidence" value="ECO:0007669"/>
    <property type="project" value="UniProtKB-SubCell"/>
</dbReference>
<keyword evidence="2" id="KW-1003">Cell membrane</keyword>
<evidence type="ECO:0000256" key="8">
    <source>
        <dbReference type="SAM" id="MobiDB-lite"/>
    </source>
</evidence>
<dbReference type="EMBL" id="KE124046">
    <property type="protein sequence ID" value="EPB84176.1"/>
    <property type="molecule type" value="Genomic_DNA"/>
</dbReference>
<dbReference type="Pfam" id="PF20238">
    <property type="entry name" value="BIM1-like_dom"/>
    <property type="match status" value="1"/>
</dbReference>